<protein>
    <submittedName>
        <fullName evidence="2">Uncharacterized protein</fullName>
    </submittedName>
</protein>
<feature type="region of interest" description="Disordered" evidence="1">
    <location>
        <begin position="19"/>
        <end position="158"/>
    </location>
</feature>
<evidence type="ECO:0000313" key="2">
    <source>
        <dbReference type="EMBL" id="KAE9396546.1"/>
    </source>
</evidence>
<organism evidence="2 3">
    <name type="scientific">Gymnopus androsaceus JB14</name>
    <dbReference type="NCBI Taxonomy" id="1447944"/>
    <lineage>
        <taxon>Eukaryota</taxon>
        <taxon>Fungi</taxon>
        <taxon>Dikarya</taxon>
        <taxon>Basidiomycota</taxon>
        <taxon>Agaricomycotina</taxon>
        <taxon>Agaricomycetes</taxon>
        <taxon>Agaricomycetidae</taxon>
        <taxon>Agaricales</taxon>
        <taxon>Marasmiineae</taxon>
        <taxon>Omphalotaceae</taxon>
        <taxon>Gymnopus</taxon>
    </lineage>
</organism>
<dbReference type="AlphaFoldDB" id="A0A6A4HFD0"/>
<evidence type="ECO:0000313" key="3">
    <source>
        <dbReference type="Proteomes" id="UP000799118"/>
    </source>
</evidence>
<dbReference type="EMBL" id="ML769512">
    <property type="protein sequence ID" value="KAE9396546.1"/>
    <property type="molecule type" value="Genomic_DNA"/>
</dbReference>
<feature type="compositionally biased region" description="Polar residues" evidence="1">
    <location>
        <begin position="149"/>
        <end position="158"/>
    </location>
</feature>
<evidence type="ECO:0000256" key="1">
    <source>
        <dbReference type="SAM" id="MobiDB-lite"/>
    </source>
</evidence>
<feature type="compositionally biased region" description="Polar residues" evidence="1">
    <location>
        <begin position="80"/>
        <end position="98"/>
    </location>
</feature>
<keyword evidence="3" id="KW-1185">Reference proteome</keyword>
<accession>A0A6A4HFD0</accession>
<dbReference type="Proteomes" id="UP000799118">
    <property type="component" value="Unassembled WGS sequence"/>
</dbReference>
<feature type="compositionally biased region" description="Polar residues" evidence="1">
    <location>
        <begin position="33"/>
        <end position="50"/>
    </location>
</feature>
<gene>
    <name evidence="2" type="ORF">BT96DRAFT_110069</name>
</gene>
<name>A0A6A4HFD0_9AGAR</name>
<reference evidence="2" key="1">
    <citation type="journal article" date="2019" name="Environ. Microbiol.">
        <title>Fungal ecological strategies reflected in gene transcription - a case study of two litter decomposers.</title>
        <authorList>
            <person name="Barbi F."/>
            <person name="Kohler A."/>
            <person name="Barry K."/>
            <person name="Baskaran P."/>
            <person name="Daum C."/>
            <person name="Fauchery L."/>
            <person name="Ihrmark K."/>
            <person name="Kuo A."/>
            <person name="LaButti K."/>
            <person name="Lipzen A."/>
            <person name="Morin E."/>
            <person name="Grigoriev I.V."/>
            <person name="Henrissat B."/>
            <person name="Lindahl B."/>
            <person name="Martin F."/>
        </authorList>
    </citation>
    <scope>NUCLEOTIDE SEQUENCE</scope>
    <source>
        <strain evidence="2">JB14</strain>
    </source>
</reference>
<proteinExistence type="predicted"/>
<sequence>MPRGSGDLFSFSMSTNSTDVISSLSLPPDIPASMQSSGRGLSSANTSRSAAFNHRDGGVSEGNEATAKEEVNTPPPNQHEVLQNFFQSLLTSKQTGGTENKDPSLRTSALDPGKIQRTVGSSSSIYYDDDRARSSFGSPTLPTEMYSGEPSTLIPSEG</sequence>